<feature type="domain" description="Arrestin C-terminal-like" evidence="2">
    <location>
        <begin position="187"/>
        <end position="321"/>
    </location>
</feature>
<name>A0A813T452_9BILA</name>
<dbReference type="InterPro" id="IPR011021">
    <property type="entry name" value="Arrestin-like_N"/>
</dbReference>
<dbReference type="SUPFAM" id="SSF81296">
    <property type="entry name" value="E set domains"/>
    <property type="match status" value="1"/>
</dbReference>
<dbReference type="Pfam" id="PF00339">
    <property type="entry name" value="Arrestin_N"/>
    <property type="match status" value="1"/>
</dbReference>
<dbReference type="Proteomes" id="UP000663832">
    <property type="component" value="Unassembled WGS sequence"/>
</dbReference>
<dbReference type="PANTHER" id="PTHR11188">
    <property type="entry name" value="ARRESTIN DOMAIN CONTAINING PROTEIN"/>
    <property type="match status" value="1"/>
</dbReference>
<accession>A0A813T452</accession>
<evidence type="ECO:0000313" key="3">
    <source>
        <dbReference type="EMBL" id="CAF0803752.1"/>
    </source>
</evidence>
<dbReference type="InterPro" id="IPR014756">
    <property type="entry name" value="Ig_E-set"/>
</dbReference>
<comment type="caution">
    <text evidence="3">The sequence shown here is derived from an EMBL/GenBank/DDBJ whole genome shotgun (WGS) entry which is preliminary data.</text>
</comment>
<dbReference type="SMART" id="SM01017">
    <property type="entry name" value="Arrestin_C"/>
    <property type="match status" value="1"/>
</dbReference>
<organism evidence="3 6">
    <name type="scientific">Adineta steineri</name>
    <dbReference type="NCBI Taxonomy" id="433720"/>
    <lineage>
        <taxon>Eukaryota</taxon>
        <taxon>Metazoa</taxon>
        <taxon>Spiralia</taxon>
        <taxon>Gnathifera</taxon>
        <taxon>Rotifera</taxon>
        <taxon>Eurotatoria</taxon>
        <taxon>Bdelloidea</taxon>
        <taxon>Adinetida</taxon>
        <taxon>Adinetidae</taxon>
        <taxon>Adineta</taxon>
    </lineage>
</organism>
<dbReference type="GO" id="GO:0015031">
    <property type="term" value="P:protein transport"/>
    <property type="evidence" value="ECO:0007669"/>
    <property type="project" value="TreeGrafter"/>
</dbReference>
<evidence type="ECO:0000313" key="6">
    <source>
        <dbReference type="Proteomes" id="UP000663877"/>
    </source>
</evidence>
<comment type="similarity">
    <text evidence="1">Belongs to the arrestin family.</text>
</comment>
<dbReference type="Gene3D" id="2.60.40.640">
    <property type="match status" value="2"/>
</dbReference>
<dbReference type="AlphaFoldDB" id="A0A813T452"/>
<dbReference type="Pfam" id="PF02752">
    <property type="entry name" value="Arrestin_C"/>
    <property type="match status" value="1"/>
</dbReference>
<dbReference type="OrthoDB" id="2333384at2759"/>
<keyword evidence="5" id="KW-1185">Reference proteome</keyword>
<protein>
    <recommendedName>
        <fullName evidence="2">Arrestin C-terminal-like domain-containing protein</fullName>
    </recommendedName>
</protein>
<reference evidence="3" key="1">
    <citation type="submission" date="2021-02" db="EMBL/GenBank/DDBJ databases">
        <authorList>
            <person name="Nowell W R."/>
        </authorList>
    </citation>
    <scope>NUCLEOTIDE SEQUENCE</scope>
</reference>
<dbReference type="InterPro" id="IPR050357">
    <property type="entry name" value="Arrestin_domain-protein"/>
</dbReference>
<dbReference type="GO" id="GO:0005737">
    <property type="term" value="C:cytoplasm"/>
    <property type="evidence" value="ECO:0007669"/>
    <property type="project" value="TreeGrafter"/>
</dbReference>
<dbReference type="Proteomes" id="UP000663877">
    <property type="component" value="Unassembled WGS sequence"/>
</dbReference>
<evidence type="ECO:0000313" key="5">
    <source>
        <dbReference type="Proteomes" id="UP000663832"/>
    </source>
</evidence>
<dbReference type="EMBL" id="CAJNOM010000248">
    <property type="protein sequence ID" value="CAF1281977.1"/>
    <property type="molecule type" value="Genomic_DNA"/>
</dbReference>
<dbReference type="InterPro" id="IPR014752">
    <property type="entry name" value="Arrestin-like_C"/>
</dbReference>
<evidence type="ECO:0000256" key="1">
    <source>
        <dbReference type="ARBA" id="ARBA00005298"/>
    </source>
</evidence>
<dbReference type="PANTHER" id="PTHR11188:SF17">
    <property type="entry name" value="FI21816P1"/>
    <property type="match status" value="1"/>
</dbReference>
<gene>
    <name evidence="3" type="ORF">BJG266_LOCUS5348</name>
    <name evidence="4" type="ORF">QVE165_LOCUS30199</name>
</gene>
<dbReference type="EMBL" id="CAJNOI010000014">
    <property type="protein sequence ID" value="CAF0803752.1"/>
    <property type="molecule type" value="Genomic_DNA"/>
</dbReference>
<evidence type="ECO:0000259" key="2">
    <source>
        <dbReference type="SMART" id="SM01017"/>
    </source>
</evidence>
<sequence>MSRAMQSVIQQYLFLTSMFLSSNSFYFPTFDAKCKFAGQQHTTFWAGGTVAGTVEYTDSEHTEWNITHIGAELHGRIEFKTNVWEKKRRRGYTFSDKRFIFRSAIDSKDFLSTTGNYSWPFTFRLSKFLPPTIKQTHSKSAELMYFILLTFERPSWYRANIRKQCYIDIQHLSSFTNAKKVEEQKTNRKGVHLHVILHKNIVAVGKNISLEVNLRNPKKKLIRRIIATLFQIVSGGCITKERAVLNQQNLKGIDSFRGETFHQQLELPVSLKAASTWAADSSNGFLKCKPLVVSHKLQVEADIRGFYTNIRLELPITIIYTNETQN</sequence>
<proteinExistence type="inferred from homology"/>
<evidence type="ECO:0000313" key="4">
    <source>
        <dbReference type="EMBL" id="CAF1281977.1"/>
    </source>
</evidence>
<dbReference type="InterPro" id="IPR011022">
    <property type="entry name" value="Arrestin_C-like"/>
</dbReference>